<evidence type="ECO:0000256" key="1">
    <source>
        <dbReference type="ARBA" id="ARBA00004906"/>
    </source>
</evidence>
<dbReference type="AlphaFoldDB" id="A0A2B4RDQ5"/>
<organism evidence="3 4">
    <name type="scientific">Stylophora pistillata</name>
    <name type="common">Smooth cauliflower coral</name>
    <dbReference type="NCBI Taxonomy" id="50429"/>
    <lineage>
        <taxon>Eukaryota</taxon>
        <taxon>Metazoa</taxon>
        <taxon>Cnidaria</taxon>
        <taxon>Anthozoa</taxon>
        <taxon>Hexacorallia</taxon>
        <taxon>Scleractinia</taxon>
        <taxon>Astrocoeniina</taxon>
        <taxon>Pocilloporidae</taxon>
        <taxon>Stylophora</taxon>
    </lineage>
</organism>
<accession>A0A2B4RDQ5</accession>
<protein>
    <submittedName>
        <fullName evidence="3">F-box only protein 31</fullName>
    </submittedName>
</protein>
<dbReference type="UniPathway" id="UPA00143"/>
<reference evidence="4" key="1">
    <citation type="journal article" date="2017" name="bioRxiv">
        <title>Comparative analysis of the genomes of Stylophora pistillata and Acropora digitifera provides evidence for extensive differences between species of corals.</title>
        <authorList>
            <person name="Voolstra C.R."/>
            <person name="Li Y."/>
            <person name="Liew Y.J."/>
            <person name="Baumgarten S."/>
            <person name="Zoccola D."/>
            <person name="Flot J.-F."/>
            <person name="Tambutte S."/>
            <person name="Allemand D."/>
            <person name="Aranda M."/>
        </authorList>
    </citation>
    <scope>NUCLEOTIDE SEQUENCE [LARGE SCALE GENOMIC DNA]</scope>
</reference>
<dbReference type="STRING" id="50429.A0A2B4RDQ5"/>
<dbReference type="EMBL" id="LSMT01000665">
    <property type="protein sequence ID" value="PFX15286.1"/>
    <property type="molecule type" value="Genomic_DNA"/>
</dbReference>
<keyword evidence="4" id="KW-1185">Reference proteome</keyword>
<comment type="pathway">
    <text evidence="1">Protein modification; protein ubiquitination.</text>
</comment>
<comment type="caution">
    <text evidence="3">The sequence shown here is derived from an EMBL/GenBank/DDBJ whole genome shotgun (WGS) entry which is preliminary data.</text>
</comment>
<dbReference type="PANTHER" id="PTHR10706">
    <property type="entry name" value="F-BOX FAMILY PROTEIN"/>
    <property type="match status" value="1"/>
</dbReference>
<dbReference type="Proteomes" id="UP000225706">
    <property type="component" value="Unassembled WGS sequence"/>
</dbReference>
<dbReference type="InterPro" id="IPR045048">
    <property type="entry name" value="FBXO31/39"/>
</dbReference>
<proteinExistence type="predicted"/>
<name>A0A2B4RDQ5_STYPI</name>
<dbReference type="Pfam" id="PF12014">
    <property type="entry name" value="Cyclin_D1_bind"/>
    <property type="match status" value="1"/>
</dbReference>
<dbReference type="PANTHER" id="PTHR10706:SF130">
    <property type="entry name" value="F-BOX ONLY PROTEIN 31"/>
    <property type="match status" value="1"/>
</dbReference>
<dbReference type="OrthoDB" id="722566at2759"/>
<evidence type="ECO:0000313" key="3">
    <source>
        <dbReference type="EMBL" id="PFX15286.1"/>
    </source>
</evidence>
<keyword evidence="2" id="KW-0833">Ubl conjugation pathway</keyword>
<evidence type="ECO:0000256" key="2">
    <source>
        <dbReference type="ARBA" id="ARBA00022786"/>
    </source>
</evidence>
<dbReference type="GO" id="GO:0016567">
    <property type="term" value="P:protein ubiquitination"/>
    <property type="evidence" value="ECO:0007669"/>
    <property type="project" value="UniProtKB-UniPathway"/>
</dbReference>
<sequence>MPMEVPVWSENEKEEDELDEEVRLTQEGGEQEWAIDSKRKWQCQKLLHQYGCLLGVWKCNINPYGGLVHIRISPGKIEAVDCRAPFDPDIKCSLRPKVIFDVRIQGGKVAVMCYSDWDNGSHSANLMVEETAEGKGPQFYLKCNSCSNHEIPSDRDEGMGVLRKWLKEEYNNENLLFFQPHMVQLVLMKYMTMHSLHKHPLTFEALEFQKCSRDSIILTPGVFKGTYSSHGVELVMVTIEDQRIIATKLTVRQQVVDSHAPEEFSKMSTVPLLARTQRDVNVPTGGRTMVTLFLLTNPQGDPNVPAGEVTFDVDLSRPVTDDGQPPAEAGSCQARELHLPQAYEARYRNYPPTYRARYHGKGQIASHGFVSPQWTPGHFVLFNDDMFGFLWLELLAFSVYSRTTEPFLR</sequence>
<evidence type="ECO:0000313" key="4">
    <source>
        <dbReference type="Proteomes" id="UP000225706"/>
    </source>
</evidence>
<gene>
    <name evidence="3" type="primary">FBXO31</name>
    <name evidence="3" type="ORF">AWC38_SpisGene20506</name>
</gene>